<evidence type="ECO:0000313" key="9">
    <source>
        <dbReference type="EMBL" id="PRY63385.1"/>
    </source>
</evidence>
<dbReference type="Gene3D" id="3.30.413.10">
    <property type="entry name" value="Sulfite Reductase Hemoprotein, domain 1"/>
    <property type="match status" value="1"/>
</dbReference>
<dbReference type="GO" id="GO:0051539">
    <property type="term" value="F:4 iron, 4 sulfur cluster binding"/>
    <property type="evidence" value="ECO:0007669"/>
    <property type="project" value="UniProtKB-KW"/>
</dbReference>
<dbReference type="InterPro" id="IPR051329">
    <property type="entry name" value="NIR_SIR_4Fe-4S"/>
</dbReference>
<feature type="region of interest" description="Disordered" evidence="7">
    <location>
        <begin position="248"/>
        <end position="275"/>
    </location>
</feature>
<dbReference type="Gene3D" id="3.90.480.10">
    <property type="entry name" value="Sulfite Reductase Hemoprotein,Domain 2"/>
    <property type="match status" value="1"/>
</dbReference>
<keyword evidence="10" id="KW-1185">Reference proteome</keyword>
<feature type="domain" description="Nitrite/Sulfite reductase ferredoxin-like" evidence="8">
    <location>
        <begin position="56"/>
        <end position="101"/>
    </location>
</feature>
<dbReference type="PANTHER" id="PTHR32439:SF9">
    <property type="entry name" value="BLR3264 PROTEIN"/>
    <property type="match status" value="1"/>
</dbReference>
<evidence type="ECO:0000256" key="2">
    <source>
        <dbReference type="ARBA" id="ARBA00022617"/>
    </source>
</evidence>
<accession>A0A2T0UZM6</accession>
<evidence type="ECO:0000256" key="1">
    <source>
        <dbReference type="ARBA" id="ARBA00022485"/>
    </source>
</evidence>
<organism evidence="9 10">
    <name type="scientific">Knoellia remsis</name>
    <dbReference type="NCBI Taxonomy" id="407159"/>
    <lineage>
        <taxon>Bacteria</taxon>
        <taxon>Bacillati</taxon>
        <taxon>Actinomycetota</taxon>
        <taxon>Actinomycetes</taxon>
        <taxon>Micrococcales</taxon>
        <taxon>Intrasporangiaceae</taxon>
        <taxon>Knoellia</taxon>
    </lineage>
</organism>
<keyword evidence="4" id="KW-0560">Oxidoreductase</keyword>
<sequence length="426" mass="44350">MAGPSRTRTGFRRLAAVGSLAVGPRTVTAVSDPSSDRAAADRCPGLLRPFIADDGALVRLRLPGGRVTTSVLREVVRLAAEHGAPVVQLTSRGNLQLRALPDPLPSSFVEGVEATGLLPSASHERVRNVLAAPLARDLDGLVAEFDAALCADPGLARLPGRFLFALSDASGSVLAERWDVAYQRLTPTTGFLYAGEHRREVAPADAVAAMVDIARQFVQSAPVGAWNIRDLPDARITDLWRLRAVPTNESPRTEGREVAISRSGGPRSAPPLRPGVVGSDVVAGVPLGMLDADHVDALADAAASVVLTPWRSVVVRDGATHVGSLRAAGLVTEPDGAWARLSACVGAPSCRRTTVRTLDLARSASAAIGSDAGATTRDVHVVGCERRCGTGPSDTVLVAPPTVATVVEAMTHLQNATAEPADRGEP</sequence>
<keyword evidence="1" id="KW-0004">4Fe-4S</keyword>
<evidence type="ECO:0000259" key="8">
    <source>
        <dbReference type="Pfam" id="PF03460"/>
    </source>
</evidence>
<name>A0A2T0UZM6_9MICO</name>
<dbReference type="InterPro" id="IPR005117">
    <property type="entry name" value="NiRdtase/SiRdtase_haem-b_fer"/>
</dbReference>
<keyword evidence="2" id="KW-0349">Heme</keyword>
<evidence type="ECO:0000256" key="4">
    <source>
        <dbReference type="ARBA" id="ARBA00023002"/>
    </source>
</evidence>
<dbReference type="GO" id="GO:0016491">
    <property type="term" value="F:oxidoreductase activity"/>
    <property type="evidence" value="ECO:0007669"/>
    <property type="project" value="UniProtKB-KW"/>
</dbReference>
<dbReference type="Pfam" id="PF03460">
    <property type="entry name" value="NIR_SIR_ferr"/>
    <property type="match status" value="1"/>
</dbReference>
<keyword evidence="6" id="KW-0411">Iron-sulfur</keyword>
<comment type="caution">
    <text evidence="9">The sequence shown here is derived from an EMBL/GenBank/DDBJ whole genome shotgun (WGS) entry which is preliminary data.</text>
</comment>
<evidence type="ECO:0000256" key="6">
    <source>
        <dbReference type="ARBA" id="ARBA00023014"/>
    </source>
</evidence>
<proteinExistence type="predicted"/>
<evidence type="ECO:0000256" key="3">
    <source>
        <dbReference type="ARBA" id="ARBA00022723"/>
    </source>
</evidence>
<reference evidence="9 10" key="1">
    <citation type="submission" date="2018-03" db="EMBL/GenBank/DDBJ databases">
        <title>Genomic Encyclopedia of Archaeal and Bacterial Type Strains, Phase II (KMG-II): from individual species to whole genera.</title>
        <authorList>
            <person name="Goeker M."/>
        </authorList>
    </citation>
    <scope>NUCLEOTIDE SEQUENCE [LARGE SCALE GENOMIC DNA]</scope>
    <source>
        <strain evidence="9 10">ATCC BAA-1496</strain>
    </source>
</reference>
<evidence type="ECO:0000256" key="5">
    <source>
        <dbReference type="ARBA" id="ARBA00023004"/>
    </source>
</evidence>
<dbReference type="InterPro" id="IPR045854">
    <property type="entry name" value="NO2/SO3_Rdtase_4Fe4S_sf"/>
</dbReference>
<dbReference type="PANTHER" id="PTHR32439">
    <property type="entry name" value="FERREDOXIN--NITRITE REDUCTASE, CHLOROPLASTIC"/>
    <property type="match status" value="1"/>
</dbReference>
<protein>
    <submittedName>
        <fullName evidence="9">Precorrin-3B synthase</fullName>
    </submittedName>
</protein>
<dbReference type="AlphaFoldDB" id="A0A2T0UZM6"/>
<dbReference type="SUPFAM" id="SSF55124">
    <property type="entry name" value="Nitrite/Sulfite reductase N-terminal domain-like"/>
    <property type="match status" value="2"/>
</dbReference>
<gene>
    <name evidence="9" type="ORF">BCF74_102219</name>
</gene>
<evidence type="ECO:0000256" key="7">
    <source>
        <dbReference type="SAM" id="MobiDB-lite"/>
    </source>
</evidence>
<dbReference type="EMBL" id="PVTI01000002">
    <property type="protein sequence ID" value="PRY63385.1"/>
    <property type="molecule type" value="Genomic_DNA"/>
</dbReference>
<keyword evidence="5" id="KW-0408">Iron</keyword>
<dbReference type="GO" id="GO:0046872">
    <property type="term" value="F:metal ion binding"/>
    <property type="evidence" value="ECO:0007669"/>
    <property type="project" value="UniProtKB-KW"/>
</dbReference>
<evidence type="ECO:0000313" key="10">
    <source>
        <dbReference type="Proteomes" id="UP000237822"/>
    </source>
</evidence>
<dbReference type="Proteomes" id="UP000237822">
    <property type="component" value="Unassembled WGS sequence"/>
</dbReference>
<dbReference type="InterPro" id="IPR036136">
    <property type="entry name" value="Nit/Sulf_reduc_fer-like_dom_sf"/>
</dbReference>
<keyword evidence="3" id="KW-0479">Metal-binding</keyword>